<dbReference type="GO" id="GO:0004930">
    <property type="term" value="F:G protein-coupled receptor activity"/>
    <property type="evidence" value="ECO:0007669"/>
    <property type="project" value="UniProtKB-KW"/>
</dbReference>
<feature type="transmembrane region" description="Helical" evidence="9">
    <location>
        <begin position="60"/>
        <end position="81"/>
    </location>
</feature>
<dbReference type="InterPro" id="IPR017452">
    <property type="entry name" value="GPCR_Rhodpsn_7TM"/>
</dbReference>
<dbReference type="Pfam" id="PF00001">
    <property type="entry name" value="7tm_1"/>
    <property type="match status" value="1"/>
</dbReference>
<dbReference type="Gene3D" id="1.20.1070.10">
    <property type="entry name" value="Rhodopsin 7-helix transmembrane proteins"/>
    <property type="match status" value="1"/>
</dbReference>
<dbReference type="GO" id="GO:0005886">
    <property type="term" value="C:plasma membrane"/>
    <property type="evidence" value="ECO:0007669"/>
    <property type="project" value="TreeGrafter"/>
</dbReference>
<keyword evidence="3 9" id="KW-1133">Transmembrane helix</keyword>
<dbReference type="PRINTS" id="PR00237">
    <property type="entry name" value="GPCRRHODOPSN"/>
</dbReference>
<keyword evidence="4 8" id="KW-0297">G-protein coupled receptor</keyword>
<evidence type="ECO:0000259" key="10">
    <source>
        <dbReference type="PROSITE" id="PS50262"/>
    </source>
</evidence>
<dbReference type="GeneID" id="119727324"/>
<feature type="transmembrane region" description="Helical" evidence="9">
    <location>
        <begin position="235"/>
        <end position="257"/>
    </location>
</feature>
<accession>A0A913ZU45</accession>
<dbReference type="InterPro" id="IPR000276">
    <property type="entry name" value="GPCR_Rhodpsn"/>
</dbReference>
<comment type="similarity">
    <text evidence="8">Belongs to the G-protein coupled receptor 1 family.</text>
</comment>
<evidence type="ECO:0000256" key="4">
    <source>
        <dbReference type="ARBA" id="ARBA00023040"/>
    </source>
</evidence>
<evidence type="ECO:0000313" key="11">
    <source>
        <dbReference type="EnsemblMetazoa" id="XP_038055107.1"/>
    </source>
</evidence>
<evidence type="ECO:0000256" key="8">
    <source>
        <dbReference type="RuleBase" id="RU000688"/>
    </source>
</evidence>
<feature type="transmembrane region" description="Helical" evidence="9">
    <location>
        <begin position="175"/>
        <end position="197"/>
    </location>
</feature>
<organism evidence="11 12">
    <name type="scientific">Patiria miniata</name>
    <name type="common">Bat star</name>
    <name type="synonym">Asterina miniata</name>
    <dbReference type="NCBI Taxonomy" id="46514"/>
    <lineage>
        <taxon>Eukaryota</taxon>
        <taxon>Metazoa</taxon>
        <taxon>Echinodermata</taxon>
        <taxon>Eleutherozoa</taxon>
        <taxon>Asterozoa</taxon>
        <taxon>Asteroidea</taxon>
        <taxon>Valvatacea</taxon>
        <taxon>Valvatida</taxon>
        <taxon>Asterinidae</taxon>
        <taxon>Patiria</taxon>
    </lineage>
</organism>
<dbReference type="OrthoDB" id="10011262at2759"/>
<feature type="transmembrane region" description="Helical" evidence="9">
    <location>
        <begin position="93"/>
        <end position="114"/>
    </location>
</feature>
<evidence type="ECO:0000256" key="2">
    <source>
        <dbReference type="ARBA" id="ARBA00022692"/>
    </source>
</evidence>
<comment type="subcellular location">
    <subcellularLocation>
        <location evidence="1">Membrane</location>
        <topology evidence="1">Multi-pass membrane protein</topology>
    </subcellularLocation>
</comment>
<feature type="transmembrane region" description="Helical" evidence="9">
    <location>
        <begin position="290"/>
        <end position="314"/>
    </location>
</feature>
<sequence length="402" mass="45995">MGSLLEEGMYNLTHWHLTEITTGALEVSDDEACDDYQNNTSEEAVEGITYSEGQAVLVSVFLPIIMTLGIVNNIAFIYVVIRVPRMRTVTNCYLVGLAVADILFLVFAIGSRVWSYANSPIHRDDTPLGLSGFLLTQFVINTSYFTTLCFITLVSWERYNGVCRPHRKRDTKLRVFKLMAVSFLGSSLMSATLLLSLTKVYVVCITWPDRPTYIDWPRQRYHYFPVYDWVDKYSYGAQTIPFFISLIINVIFYHRIIKGLDKSMHRRHTHPNHRCSGGDTSTRNQIARMLVINGIALFALLAPFEIMSLFQLIGMFRGFTFLLTLEVRGHLVEVARIFSYFNAVVNPVIYTALSSRYRESFKITFMPAQCRPHQRQRIENSVHGSTVTVQCGVTSKVHESRM</sequence>
<dbReference type="PROSITE" id="PS50262">
    <property type="entry name" value="G_PROTEIN_RECEP_F1_2"/>
    <property type="match status" value="1"/>
</dbReference>
<evidence type="ECO:0000256" key="6">
    <source>
        <dbReference type="ARBA" id="ARBA00023170"/>
    </source>
</evidence>
<dbReference type="Proteomes" id="UP000887568">
    <property type="component" value="Unplaced"/>
</dbReference>
<feature type="domain" description="G-protein coupled receptors family 1 profile" evidence="10">
    <location>
        <begin position="72"/>
        <end position="350"/>
    </location>
</feature>
<dbReference type="EnsemblMetazoa" id="XM_038199179.1">
    <property type="protein sequence ID" value="XP_038055107.1"/>
    <property type="gene ID" value="LOC119727324"/>
</dbReference>
<evidence type="ECO:0000313" key="12">
    <source>
        <dbReference type="Proteomes" id="UP000887568"/>
    </source>
</evidence>
<dbReference type="CDD" id="cd00637">
    <property type="entry name" value="7tm_classA_rhodopsin-like"/>
    <property type="match status" value="1"/>
</dbReference>
<dbReference type="PROSITE" id="PS00237">
    <property type="entry name" value="G_PROTEIN_RECEP_F1_1"/>
    <property type="match status" value="1"/>
</dbReference>
<proteinExistence type="inferred from homology"/>
<evidence type="ECO:0000256" key="5">
    <source>
        <dbReference type="ARBA" id="ARBA00023136"/>
    </source>
</evidence>
<keyword evidence="7 8" id="KW-0807">Transducer</keyword>
<keyword evidence="6 8" id="KW-0675">Receptor</keyword>
<dbReference type="RefSeq" id="XP_038055107.1">
    <property type="nucleotide sequence ID" value="XM_038199179.1"/>
</dbReference>
<evidence type="ECO:0000256" key="9">
    <source>
        <dbReference type="SAM" id="Phobius"/>
    </source>
</evidence>
<keyword evidence="5 9" id="KW-0472">Membrane</keyword>
<evidence type="ECO:0000256" key="1">
    <source>
        <dbReference type="ARBA" id="ARBA00004141"/>
    </source>
</evidence>
<keyword evidence="12" id="KW-1185">Reference proteome</keyword>
<dbReference type="PANTHER" id="PTHR24243:SF208">
    <property type="entry name" value="PYROKININ-1 RECEPTOR"/>
    <property type="match status" value="1"/>
</dbReference>
<evidence type="ECO:0000256" key="7">
    <source>
        <dbReference type="ARBA" id="ARBA00023224"/>
    </source>
</evidence>
<dbReference type="AlphaFoldDB" id="A0A913ZU45"/>
<name>A0A913ZU45_PATMI</name>
<evidence type="ECO:0000256" key="3">
    <source>
        <dbReference type="ARBA" id="ARBA00022989"/>
    </source>
</evidence>
<reference evidence="11" key="1">
    <citation type="submission" date="2022-11" db="UniProtKB">
        <authorList>
            <consortium name="EnsemblMetazoa"/>
        </authorList>
    </citation>
    <scope>IDENTIFICATION</scope>
</reference>
<feature type="transmembrane region" description="Helical" evidence="9">
    <location>
        <begin position="134"/>
        <end position="154"/>
    </location>
</feature>
<dbReference type="PANTHER" id="PTHR24243">
    <property type="entry name" value="G-PROTEIN COUPLED RECEPTOR"/>
    <property type="match status" value="1"/>
</dbReference>
<keyword evidence="2 8" id="KW-0812">Transmembrane</keyword>
<dbReference type="OMA" id="ESFALCH"/>
<feature type="transmembrane region" description="Helical" evidence="9">
    <location>
        <begin position="334"/>
        <end position="353"/>
    </location>
</feature>
<protein>
    <recommendedName>
        <fullName evidence="10">G-protein coupled receptors family 1 profile domain-containing protein</fullName>
    </recommendedName>
</protein>
<dbReference type="SUPFAM" id="SSF81321">
    <property type="entry name" value="Family A G protein-coupled receptor-like"/>
    <property type="match status" value="1"/>
</dbReference>